<protein>
    <recommendedName>
        <fullName evidence="9">2Fe-2S ferredoxin-type domain-containing protein</fullName>
    </recommendedName>
</protein>
<dbReference type="PANTHER" id="PTHR43112">
    <property type="entry name" value="FERREDOXIN"/>
    <property type="match status" value="1"/>
</dbReference>
<keyword evidence="5" id="KW-0249">Electron transport</keyword>
<evidence type="ECO:0000313" key="11">
    <source>
        <dbReference type="EMBL" id="GLV68461.1"/>
    </source>
</evidence>
<evidence type="ECO:0000256" key="4">
    <source>
        <dbReference type="ARBA" id="ARBA00022723"/>
    </source>
</evidence>
<dbReference type="Proteomes" id="UP001058167">
    <property type="component" value="Unassembled WGS sequence"/>
</dbReference>
<keyword evidence="6" id="KW-0408">Iron</keyword>
<evidence type="ECO:0000313" key="13">
    <source>
        <dbReference type="Proteomes" id="UP001165145"/>
    </source>
</evidence>
<dbReference type="NCBIfam" id="TIGR02008">
    <property type="entry name" value="fdx_plant"/>
    <property type="match status" value="1"/>
</dbReference>
<organism evidence="11 13">
    <name type="scientific">Pectobacterium carotovorum subsp. carotovorum</name>
    <name type="common">Erwinia carotovora subsp. carotovora</name>
    <dbReference type="NCBI Taxonomy" id="555"/>
    <lineage>
        <taxon>Bacteria</taxon>
        <taxon>Pseudomonadati</taxon>
        <taxon>Pseudomonadota</taxon>
        <taxon>Gammaproteobacteria</taxon>
        <taxon>Enterobacterales</taxon>
        <taxon>Pectobacteriaceae</taxon>
        <taxon>Pectobacterium</taxon>
    </lineage>
</organism>
<evidence type="ECO:0000256" key="2">
    <source>
        <dbReference type="ARBA" id="ARBA00022448"/>
    </source>
</evidence>
<evidence type="ECO:0000256" key="8">
    <source>
        <dbReference type="ARBA" id="ARBA00034078"/>
    </source>
</evidence>
<dbReference type="RefSeq" id="WP_261867934.1">
    <property type="nucleotide sequence ID" value="NZ_BRLF01000013.1"/>
</dbReference>
<dbReference type="SUPFAM" id="SSF54292">
    <property type="entry name" value="2Fe-2S ferredoxin-like"/>
    <property type="match status" value="1"/>
</dbReference>
<dbReference type="AlphaFoldDB" id="A0AAI9KXP4"/>
<dbReference type="PANTHER" id="PTHR43112:SF3">
    <property type="entry name" value="FERREDOXIN-2, CHLOROPLASTIC"/>
    <property type="match status" value="1"/>
</dbReference>
<evidence type="ECO:0000256" key="6">
    <source>
        <dbReference type="ARBA" id="ARBA00023004"/>
    </source>
</evidence>
<evidence type="ECO:0000256" key="1">
    <source>
        <dbReference type="ARBA" id="ARBA00007874"/>
    </source>
</evidence>
<dbReference type="Pfam" id="PF00111">
    <property type="entry name" value="Fer2"/>
    <property type="match status" value="1"/>
</dbReference>
<evidence type="ECO:0000313" key="10">
    <source>
        <dbReference type="EMBL" id="GKX49243.1"/>
    </source>
</evidence>
<keyword evidence="12" id="KW-1185">Reference proteome</keyword>
<dbReference type="InterPro" id="IPR012675">
    <property type="entry name" value="Beta-grasp_dom_sf"/>
</dbReference>
<gene>
    <name evidence="11" type="ORF">Pcaca03_09050</name>
    <name evidence="10" type="ORF">SOASR016_39950</name>
</gene>
<comment type="similarity">
    <text evidence="1">Belongs to the 2Fe2S plant-type ferredoxin family.</text>
</comment>
<dbReference type="GO" id="GO:0051537">
    <property type="term" value="F:2 iron, 2 sulfur cluster binding"/>
    <property type="evidence" value="ECO:0007669"/>
    <property type="project" value="UniProtKB-KW"/>
</dbReference>
<dbReference type="InterPro" id="IPR010241">
    <property type="entry name" value="Fd_pln"/>
</dbReference>
<comment type="caution">
    <text evidence="11">The sequence shown here is derived from an EMBL/GenBank/DDBJ whole genome shotgun (WGS) entry which is preliminary data.</text>
</comment>
<comment type="cofactor">
    <cofactor evidence="8">
        <name>[2Fe-2S] cluster</name>
        <dbReference type="ChEBI" id="CHEBI:190135"/>
    </cofactor>
</comment>
<dbReference type="Proteomes" id="UP001165145">
    <property type="component" value="Unassembled WGS sequence"/>
</dbReference>
<dbReference type="GO" id="GO:0022900">
    <property type="term" value="P:electron transport chain"/>
    <property type="evidence" value="ECO:0007669"/>
    <property type="project" value="InterPro"/>
</dbReference>
<dbReference type="GO" id="GO:0009055">
    <property type="term" value="F:electron transfer activity"/>
    <property type="evidence" value="ECO:0007669"/>
    <property type="project" value="InterPro"/>
</dbReference>
<proteinExistence type="inferred from homology"/>
<accession>A0AAI9KXP4</accession>
<keyword evidence="4" id="KW-0479">Metal-binding</keyword>
<reference evidence="10" key="1">
    <citation type="submission" date="2022-06" db="EMBL/GenBank/DDBJ databases">
        <title>Draft genome sequences of Pectobacterium carotovorum subsp. carotovorum str. NBRC12380.</title>
        <authorList>
            <person name="Wakabayashi Y."/>
            <person name="Kojima K."/>
        </authorList>
    </citation>
    <scope>NUCLEOTIDE SEQUENCE</scope>
    <source>
        <strain evidence="10">NBRC 12380</strain>
    </source>
</reference>
<evidence type="ECO:0000256" key="5">
    <source>
        <dbReference type="ARBA" id="ARBA00022982"/>
    </source>
</evidence>
<keyword evidence="3" id="KW-0001">2Fe-2S</keyword>
<dbReference type="CDD" id="cd00207">
    <property type="entry name" value="fer2"/>
    <property type="match status" value="1"/>
</dbReference>
<keyword evidence="7" id="KW-0411">Iron-sulfur</keyword>
<keyword evidence="2" id="KW-0813">Transport</keyword>
<dbReference type="GO" id="GO:0046872">
    <property type="term" value="F:metal ion binding"/>
    <property type="evidence" value="ECO:0007669"/>
    <property type="project" value="UniProtKB-KW"/>
</dbReference>
<name>A0AAI9KXP4_PECCC</name>
<feature type="domain" description="2Fe-2S ferredoxin-type" evidence="9">
    <location>
        <begin position="12"/>
        <end position="75"/>
    </location>
</feature>
<dbReference type="Gene3D" id="3.10.20.30">
    <property type="match status" value="1"/>
</dbReference>
<evidence type="ECO:0000256" key="7">
    <source>
        <dbReference type="ARBA" id="ARBA00023014"/>
    </source>
</evidence>
<reference evidence="11" key="2">
    <citation type="submission" date="2023-02" db="EMBL/GenBank/DDBJ databases">
        <title>Pectobacterium carotovorum subsp. carotovorum NBRC 12380.</title>
        <authorList>
            <person name="Ichikawa N."/>
            <person name="Sato H."/>
            <person name="Tonouchi N."/>
        </authorList>
    </citation>
    <scope>NUCLEOTIDE SEQUENCE</scope>
    <source>
        <strain evidence="11">NBRC 12380</strain>
    </source>
</reference>
<dbReference type="EMBL" id="BSRL01000001">
    <property type="protein sequence ID" value="GLV68461.1"/>
    <property type="molecule type" value="Genomic_DNA"/>
</dbReference>
<dbReference type="EMBL" id="BRLF01000013">
    <property type="protein sequence ID" value="GKX49243.1"/>
    <property type="molecule type" value="Genomic_DNA"/>
</dbReference>
<dbReference type="InterPro" id="IPR001041">
    <property type="entry name" value="2Fe-2S_ferredoxin-type"/>
</dbReference>
<dbReference type="InterPro" id="IPR036010">
    <property type="entry name" value="2Fe-2S_ferredoxin-like_sf"/>
</dbReference>
<evidence type="ECO:0000313" key="12">
    <source>
        <dbReference type="Proteomes" id="UP001058167"/>
    </source>
</evidence>
<sequence length="102" mass="11255">MAFYDIIDFENQFSFKCSDDETILRAAEAIGIDLPYSGRSGADSSSAARLISGQVDQSDQSYLDDAQIAAGFILTEVAYPRSDCLIRFFAQEELENWVPGTV</sequence>
<evidence type="ECO:0000259" key="9">
    <source>
        <dbReference type="Pfam" id="PF00111"/>
    </source>
</evidence>
<evidence type="ECO:0000256" key="3">
    <source>
        <dbReference type="ARBA" id="ARBA00022714"/>
    </source>
</evidence>